<sequence length="692" mass="76596">MSKVRTERGHVQTAPSCPVCKATSSVRLCKANGYQVWRCPSCATDFVCPAPTPDQLKALYDREEWFEGGEVGGYASYDAQTDSAPPWLESLLDRISSERKAPSILDIGCAYGTHLELAQARGWQCFGVEPSKHARHVAISRNPEMYFVETVEEIPPHRFDLILLLEVIEHLANPYDLFYQLMAKDAIGPETVVAVTTPNARSAEALKDAAGWKYRHPPSHLTFYSGETFATLFRRLRFAQVDIKGQHPLGSAEAVELFGDEVSELNASIVSQEGLLAIASGSDFASFMQERYVPGTWSEIAAYEHLPRYAFANALAAGKRILDFGCGSGYGAAGLAKEALHVTAIDISQEALSYAREHHKAPNLLFEQRTDLADGLEAASFDLITCFELIEHLARPDQLRLLANLQRLLSKNGLLLISTPNPAATANYGENPFHLHEMSETEFRKTLKSVFPHVRFFGQVIAPTVTFLSDAMDKQTDCSFHALAGGTRPEPAVFMAVCAINAIPALPRPIFFDADLDYIAMRTQALKSRNRELLGRYELHHLRAASAKRIEADAQTNRAIQSELDASQAKLLDVQMELARTLEHSKAAAEARRDAEMKLLAREAELSTVQLELAHSLENSEAEAEARRDIEIKLATREAELSTIQFQLTQALDHGKAEAEARRDTEIKLAAREAELSTVQLKLARSVEHAET</sequence>
<dbReference type="RefSeq" id="WP_377798322.1">
    <property type="nucleotide sequence ID" value="NZ_JBHSLW010000012.1"/>
</dbReference>
<dbReference type="PANTHER" id="PTHR43861">
    <property type="entry name" value="TRANS-ACONITATE 2-METHYLTRANSFERASE-RELATED"/>
    <property type="match status" value="1"/>
</dbReference>
<dbReference type="EMBL" id="JBHSLW010000012">
    <property type="protein sequence ID" value="MFC5420129.1"/>
    <property type="molecule type" value="Genomic_DNA"/>
</dbReference>
<evidence type="ECO:0000313" key="2">
    <source>
        <dbReference type="Proteomes" id="UP001596053"/>
    </source>
</evidence>
<dbReference type="CDD" id="cd02440">
    <property type="entry name" value="AdoMet_MTases"/>
    <property type="match status" value="2"/>
</dbReference>
<proteinExistence type="predicted"/>
<keyword evidence="1" id="KW-0808">Transferase</keyword>
<comment type="caution">
    <text evidence="1">The sequence shown here is derived from an EMBL/GenBank/DDBJ whole genome shotgun (WGS) entry which is preliminary data.</text>
</comment>
<dbReference type="Proteomes" id="UP001596053">
    <property type="component" value="Unassembled WGS sequence"/>
</dbReference>
<dbReference type="Pfam" id="PF13489">
    <property type="entry name" value="Methyltransf_23"/>
    <property type="match status" value="2"/>
</dbReference>
<accession>A0ABW0IPG5</accession>
<dbReference type="GO" id="GO:0008168">
    <property type="term" value="F:methyltransferase activity"/>
    <property type="evidence" value="ECO:0007669"/>
    <property type="project" value="UniProtKB-KW"/>
</dbReference>
<dbReference type="InterPro" id="IPR029063">
    <property type="entry name" value="SAM-dependent_MTases_sf"/>
</dbReference>
<gene>
    <name evidence="1" type="ORF">ACFPOB_11200</name>
</gene>
<dbReference type="Gene3D" id="3.40.50.150">
    <property type="entry name" value="Vaccinia Virus protein VP39"/>
    <property type="match status" value="2"/>
</dbReference>
<dbReference type="GO" id="GO:0032259">
    <property type="term" value="P:methylation"/>
    <property type="evidence" value="ECO:0007669"/>
    <property type="project" value="UniProtKB-KW"/>
</dbReference>
<organism evidence="1 2">
    <name type="scientific">Bosea eneae</name>
    <dbReference type="NCBI Taxonomy" id="151454"/>
    <lineage>
        <taxon>Bacteria</taxon>
        <taxon>Pseudomonadati</taxon>
        <taxon>Pseudomonadota</taxon>
        <taxon>Alphaproteobacteria</taxon>
        <taxon>Hyphomicrobiales</taxon>
        <taxon>Boseaceae</taxon>
        <taxon>Bosea</taxon>
    </lineage>
</organism>
<reference evidence="2" key="1">
    <citation type="journal article" date="2019" name="Int. J. Syst. Evol. Microbiol.">
        <title>The Global Catalogue of Microorganisms (GCM) 10K type strain sequencing project: providing services to taxonomists for standard genome sequencing and annotation.</title>
        <authorList>
            <consortium name="The Broad Institute Genomics Platform"/>
            <consortium name="The Broad Institute Genome Sequencing Center for Infectious Disease"/>
            <person name="Wu L."/>
            <person name="Ma J."/>
        </authorList>
    </citation>
    <scope>NUCLEOTIDE SEQUENCE [LARGE SCALE GENOMIC DNA]</scope>
    <source>
        <strain evidence="2">NCAIM B.01391</strain>
    </source>
</reference>
<dbReference type="SUPFAM" id="SSF53335">
    <property type="entry name" value="S-adenosyl-L-methionine-dependent methyltransferases"/>
    <property type="match status" value="2"/>
</dbReference>
<feature type="non-terminal residue" evidence="1">
    <location>
        <position position="692"/>
    </location>
</feature>
<protein>
    <submittedName>
        <fullName evidence="1">Methyltransferase domain-containing protein</fullName>
    </submittedName>
</protein>
<keyword evidence="2" id="KW-1185">Reference proteome</keyword>
<name>A0ABW0IPG5_9HYPH</name>
<keyword evidence="1" id="KW-0489">Methyltransferase</keyword>
<evidence type="ECO:0000313" key="1">
    <source>
        <dbReference type="EMBL" id="MFC5420129.1"/>
    </source>
</evidence>